<dbReference type="InterPro" id="IPR024041">
    <property type="entry name" value="NH4_transpt_AmtB-like_dom"/>
</dbReference>
<evidence type="ECO:0000256" key="5">
    <source>
        <dbReference type="ARBA" id="ARBA00022692"/>
    </source>
</evidence>
<dbReference type="FunFam" id="1.10.3430.10:FF:000007">
    <property type="entry name" value="Ammonium transporter"/>
    <property type="match status" value="1"/>
</dbReference>
<dbReference type="NCBIfam" id="TIGR00836">
    <property type="entry name" value="amt"/>
    <property type="match status" value="1"/>
</dbReference>
<dbReference type="InterPro" id="IPR018047">
    <property type="entry name" value="Ammonium_transpt_CS"/>
</dbReference>
<evidence type="ECO:0000256" key="6">
    <source>
        <dbReference type="ARBA" id="ARBA00022989"/>
    </source>
</evidence>
<dbReference type="SUPFAM" id="SSF111352">
    <property type="entry name" value="Ammonium transporter"/>
    <property type="match status" value="1"/>
</dbReference>
<dbReference type="PROSITE" id="PS01219">
    <property type="entry name" value="AMMONIUM_TRANSP"/>
    <property type="match status" value="1"/>
</dbReference>
<accession>A0A7C5AMV4</accession>
<feature type="transmembrane region" description="Helical" evidence="10">
    <location>
        <begin position="159"/>
        <end position="182"/>
    </location>
</feature>
<sequence>MNAANTTFVLFSAALVMLMTPGLALFYGGLVRGKNVLATIMQNFVLLALIGIQWALMGYTLAFGPDVGGVIGSLAWLGLDGVGAEPYKAYSETIPHQAFMIYQAMFAIITPALITGAWAERLKFSSFLVFILLWATLVYDPVAHWVWGDGGFLKNLGALDFAGGTVVHINAGAAALAAALVLGKREGYGKEAFIPHNLPMTILGAGLLWFGWFGFNAGSALAADGLAVSAFTATHLATCAAVLSWCGVEWLVRGKPTTLGAASGAIAGLVAVTPAAGFVGPMSAILIGLGAGALCYLAVLAKVKLGFDDSLDVVGVHGVGGLWGALATGLFACKAVNAQGADGLFFGNPAQLGVQVLAVLVTLVYSFIVSWLLLKLVEALLGLRVAKEDEIAGLDLTEHQEAGYNL</sequence>
<evidence type="ECO:0000256" key="9">
    <source>
        <dbReference type="ARBA" id="ARBA00050025"/>
    </source>
</evidence>
<gene>
    <name evidence="12" type="ORF">ENW48_07110</name>
</gene>
<comment type="caution">
    <text evidence="12">The sequence shown here is derived from an EMBL/GenBank/DDBJ whole genome shotgun (WGS) entry which is preliminary data.</text>
</comment>
<dbReference type="Gene3D" id="1.10.3430.10">
    <property type="entry name" value="Ammonium transporter AmtB like domains"/>
    <property type="match status" value="1"/>
</dbReference>
<dbReference type="InterPro" id="IPR001905">
    <property type="entry name" value="Ammonium_transpt"/>
</dbReference>
<keyword evidence="3 10" id="KW-0813">Transport</keyword>
<keyword evidence="8 10" id="KW-0924">Ammonia transport</keyword>
<evidence type="ECO:0000256" key="7">
    <source>
        <dbReference type="ARBA" id="ARBA00023136"/>
    </source>
</evidence>
<keyword evidence="6 10" id="KW-1133">Transmembrane helix</keyword>
<dbReference type="PANTHER" id="PTHR43029:SF10">
    <property type="entry name" value="AMMONIUM TRANSPORTER MEP2"/>
    <property type="match status" value="1"/>
</dbReference>
<feature type="transmembrane region" description="Helical" evidence="10">
    <location>
        <begin position="352"/>
        <end position="374"/>
    </location>
</feature>
<name>A0A7C5AMV4_9BACT</name>
<dbReference type="Pfam" id="PF00909">
    <property type="entry name" value="Ammonium_transp"/>
    <property type="match status" value="1"/>
</dbReference>
<feature type="transmembrane region" description="Helical" evidence="10">
    <location>
        <begin position="284"/>
        <end position="301"/>
    </location>
</feature>
<dbReference type="GO" id="GO:0005886">
    <property type="term" value="C:plasma membrane"/>
    <property type="evidence" value="ECO:0007669"/>
    <property type="project" value="UniProtKB-SubCell"/>
</dbReference>
<evidence type="ECO:0000256" key="3">
    <source>
        <dbReference type="ARBA" id="ARBA00022448"/>
    </source>
</evidence>
<feature type="transmembrane region" description="Helical" evidence="10">
    <location>
        <begin position="194"/>
        <end position="215"/>
    </location>
</feature>
<evidence type="ECO:0000256" key="4">
    <source>
        <dbReference type="ARBA" id="ARBA00022475"/>
    </source>
</evidence>
<keyword evidence="4" id="KW-1003">Cell membrane</keyword>
<feature type="transmembrane region" description="Helical" evidence="10">
    <location>
        <begin position="126"/>
        <end position="147"/>
    </location>
</feature>
<evidence type="ECO:0000256" key="8">
    <source>
        <dbReference type="ARBA" id="ARBA00023177"/>
    </source>
</evidence>
<comment type="subcellular location">
    <subcellularLocation>
        <location evidence="1 10">Cell membrane</location>
        <topology evidence="1 10">Multi-pass membrane protein</topology>
    </subcellularLocation>
</comment>
<feature type="transmembrane region" description="Helical" evidence="10">
    <location>
        <begin position="313"/>
        <end position="332"/>
    </location>
</feature>
<organism evidence="12">
    <name type="scientific">Desulfobacca acetoxidans</name>
    <dbReference type="NCBI Taxonomy" id="60893"/>
    <lineage>
        <taxon>Bacteria</taxon>
        <taxon>Pseudomonadati</taxon>
        <taxon>Thermodesulfobacteriota</taxon>
        <taxon>Desulfobaccia</taxon>
        <taxon>Desulfobaccales</taxon>
        <taxon>Desulfobaccaceae</taxon>
        <taxon>Desulfobacca</taxon>
    </lineage>
</organism>
<dbReference type="AlphaFoldDB" id="A0A7C5AMV4"/>
<keyword evidence="7 10" id="KW-0472">Membrane</keyword>
<dbReference type="EMBL" id="DTKJ01000050">
    <property type="protein sequence ID" value="HGZ11972.1"/>
    <property type="molecule type" value="Genomic_DNA"/>
</dbReference>
<keyword evidence="5 10" id="KW-0812">Transmembrane</keyword>
<feature type="transmembrane region" description="Helical" evidence="10">
    <location>
        <begin position="99"/>
        <end position="119"/>
    </location>
</feature>
<evidence type="ECO:0000259" key="11">
    <source>
        <dbReference type="Pfam" id="PF00909"/>
    </source>
</evidence>
<feature type="domain" description="Ammonium transporter AmtB-like" evidence="11">
    <location>
        <begin position="8"/>
        <end position="404"/>
    </location>
</feature>
<dbReference type="PANTHER" id="PTHR43029">
    <property type="entry name" value="AMMONIUM TRANSPORTER MEP2"/>
    <property type="match status" value="1"/>
</dbReference>
<evidence type="ECO:0000256" key="1">
    <source>
        <dbReference type="ARBA" id="ARBA00004651"/>
    </source>
</evidence>
<evidence type="ECO:0000313" key="12">
    <source>
        <dbReference type="EMBL" id="HGZ11972.1"/>
    </source>
</evidence>
<reference evidence="12" key="1">
    <citation type="journal article" date="2020" name="mSystems">
        <title>Genome- and Community-Level Interaction Insights into Carbon Utilization and Element Cycling Functions of Hydrothermarchaeota in Hydrothermal Sediment.</title>
        <authorList>
            <person name="Zhou Z."/>
            <person name="Liu Y."/>
            <person name="Xu W."/>
            <person name="Pan J."/>
            <person name="Luo Z.H."/>
            <person name="Li M."/>
        </authorList>
    </citation>
    <scope>NUCLEOTIDE SEQUENCE [LARGE SCALE GENOMIC DNA]</scope>
    <source>
        <strain evidence="12">SpSt-853</strain>
    </source>
</reference>
<dbReference type="GO" id="GO:0008519">
    <property type="term" value="F:ammonium channel activity"/>
    <property type="evidence" value="ECO:0007669"/>
    <property type="project" value="InterPro"/>
</dbReference>
<feature type="transmembrane region" description="Helical" evidence="10">
    <location>
        <begin position="227"/>
        <end position="252"/>
    </location>
</feature>
<feature type="transmembrane region" description="Helical" evidence="10">
    <location>
        <begin position="36"/>
        <end position="56"/>
    </location>
</feature>
<feature type="transmembrane region" description="Helical" evidence="10">
    <location>
        <begin position="259"/>
        <end position="278"/>
    </location>
</feature>
<evidence type="ECO:0000256" key="2">
    <source>
        <dbReference type="ARBA" id="ARBA00005887"/>
    </source>
</evidence>
<evidence type="ECO:0000256" key="10">
    <source>
        <dbReference type="RuleBase" id="RU362002"/>
    </source>
</evidence>
<proteinExistence type="inferred from homology"/>
<comment type="similarity">
    <text evidence="2 10">Belongs to the ammonia transporter channel (TC 1.A.11.2) family.</text>
</comment>
<protein>
    <recommendedName>
        <fullName evidence="9 10">Ammonium transporter</fullName>
    </recommendedName>
</protein>
<dbReference type="InterPro" id="IPR029020">
    <property type="entry name" value="Ammonium/urea_transptr"/>
</dbReference>